<feature type="domain" description="Zn(2)-C6 fungal-type" evidence="6">
    <location>
        <begin position="10"/>
        <end position="40"/>
    </location>
</feature>
<evidence type="ECO:0000256" key="4">
    <source>
        <dbReference type="ARBA" id="ARBA00023163"/>
    </source>
</evidence>
<dbReference type="GO" id="GO:0005634">
    <property type="term" value="C:nucleus"/>
    <property type="evidence" value="ECO:0007669"/>
    <property type="project" value="UniProtKB-SubCell"/>
</dbReference>
<keyword evidence="2" id="KW-0805">Transcription regulation</keyword>
<protein>
    <recommendedName>
        <fullName evidence="6">Zn(2)-C6 fungal-type domain-containing protein</fullName>
    </recommendedName>
</protein>
<evidence type="ECO:0000256" key="2">
    <source>
        <dbReference type="ARBA" id="ARBA00023015"/>
    </source>
</evidence>
<dbReference type="Proteomes" id="UP000249789">
    <property type="component" value="Unassembled WGS sequence"/>
</dbReference>
<dbReference type="GO" id="GO:0000981">
    <property type="term" value="F:DNA-binding transcription factor activity, RNA polymerase II-specific"/>
    <property type="evidence" value="ECO:0007669"/>
    <property type="project" value="InterPro"/>
</dbReference>
<dbReference type="VEuPathDB" id="FungiDB:BO72DRAFT_466713"/>
<evidence type="ECO:0000256" key="5">
    <source>
        <dbReference type="ARBA" id="ARBA00023242"/>
    </source>
</evidence>
<organism evidence="7 8">
    <name type="scientific">Aspergillus fijiensis CBS 313.89</name>
    <dbReference type="NCBI Taxonomy" id="1448319"/>
    <lineage>
        <taxon>Eukaryota</taxon>
        <taxon>Fungi</taxon>
        <taxon>Dikarya</taxon>
        <taxon>Ascomycota</taxon>
        <taxon>Pezizomycotina</taxon>
        <taxon>Eurotiomycetes</taxon>
        <taxon>Eurotiomycetidae</taxon>
        <taxon>Eurotiales</taxon>
        <taxon>Aspergillaceae</taxon>
        <taxon>Aspergillus</taxon>
    </lineage>
</organism>
<name>A0A8G1W3Y4_9EURO</name>
<evidence type="ECO:0000259" key="6">
    <source>
        <dbReference type="PROSITE" id="PS50048"/>
    </source>
</evidence>
<dbReference type="Pfam" id="PF00172">
    <property type="entry name" value="Zn_clus"/>
    <property type="match status" value="1"/>
</dbReference>
<evidence type="ECO:0000256" key="3">
    <source>
        <dbReference type="ARBA" id="ARBA00023125"/>
    </source>
</evidence>
<evidence type="ECO:0000313" key="7">
    <source>
        <dbReference type="EMBL" id="RAK79594.1"/>
    </source>
</evidence>
<keyword evidence="3" id="KW-0238">DNA-binding</keyword>
<dbReference type="SMART" id="SM00066">
    <property type="entry name" value="GAL4"/>
    <property type="match status" value="1"/>
</dbReference>
<dbReference type="GeneID" id="63864117"/>
<dbReference type="OrthoDB" id="3509362at2759"/>
<sequence>MQASQRRRDGCTECRRKKVKCDLQKPVCTRCQHYPKGCVYNLSVVGQAVKPRPAKQQLSAPRTGVAIDRQDQMDVIQSLEALANQPSLHLSSALSSEQSRFFMHIFATETAPRLFPAAPDLFLQRMISASMQTPHLLYALLAAACSHHSRLMQDTSSSSKIACLKFTNLAISSLRSTISESSQRLPTETVATAMALCTNDVCNGNMHVWRTHLGGVRQLLNTFLAQEKSRWVQDSYIHSLVKWFTTLNLIASLSGQSHIGITSEVAKEPLNELLGQSSGYIDDVCGYSLELVPCLTQLSHLIHQQSMTASTSDDMLQDAMFLQRSQLLENELFMLLNTTVSDTTMKSKGELALELQHTHRAFVHTALLHLHRRVQKLPISHPQVRADVAGIICAVQDIRPFSAANILILWPVFSAGCETDMPSERCIIQGRMANMQSLGMGNFTRARDLLNLFWASRTTLQWDAFFAQLGLELVLF</sequence>
<dbReference type="PROSITE" id="PS00463">
    <property type="entry name" value="ZN2_CY6_FUNGAL_1"/>
    <property type="match status" value="1"/>
</dbReference>
<gene>
    <name evidence="7" type="ORF">BO72DRAFT_466713</name>
</gene>
<reference evidence="7 8" key="1">
    <citation type="submission" date="2018-02" db="EMBL/GenBank/DDBJ databases">
        <title>The genomes of Aspergillus section Nigri reveals drivers in fungal speciation.</title>
        <authorList>
            <consortium name="DOE Joint Genome Institute"/>
            <person name="Vesth T.C."/>
            <person name="Nybo J."/>
            <person name="Theobald S."/>
            <person name="Brandl J."/>
            <person name="Frisvad J.C."/>
            <person name="Nielsen K.F."/>
            <person name="Lyhne E.K."/>
            <person name="Kogle M.E."/>
            <person name="Kuo A."/>
            <person name="Riley R."/>
            <person name="Clum A."/>
            <person name="Nolan M."/>
            <person name="Lipzen A."/>
            <person name="Salamov A."/>
            <person name="Henrissat B."/>
            <person name="Wiebenga A."/>
            <person name="De vries R.P."/>
            <person name="Grigoriev I.V."/>
            <person name="Mortensen U.H."/>
            <person name="Andersen M.R."/>
            <person name="Baker S.E."/>
        </authorList>
    </citation>
    <scope>NUCLEOTIDE SEQUENCE [LARGE SCALE GENOMIC DNA]</scope>
    <source>
        <strain evidence="7 8">CBS 313.89</strain>
    </source>
</reference>
<dbReference type="GO" id="GO:0000976">
    <property type="term" value="F:transcription cis-regulatory region binding"/>
    <property type="evidence" value="ECO:0007669"/>
    <property type="project" value="TreeGrafter"/>
</dbReference>
<dbReference type="RefSeq" id="XP_040803604.1">
    <property type="nucleotide sequence ID" value="XM_040946784.1"/>
</dbReference>
<dbReference type="GO" id="GO:0008270">
    <property type="term" value="F:zinc ion binding"/>
    <property type="evidence" value="ECO:0007669"/>
    <property type="project" value="InterPro"/>
</dbReference>
<dbReference type="PANTHER" id="PTHR37534">
    <property type="entry name" value="TRANSCRIPTIONAL ACTIVATOR PROTEIN UGA3"/>
    <property type="match status" value="1"/>
</dbReference>
<evidence type="ECO:0000256" key="1">
    <source>
        <dbReference type="ARBA" id="ARBA00004123"/>
    </source>
</evidence>
<dbReference type="AlphaFoldDB" id="A0A8G1W3Y4"/>
<dbReference type="InterPro" id="IPR036864">
    <property type="entry name" value="Zn2-C6_fun-type_DNA-bd_sf"/>
</dbReference>
<keyword evidence="8" id="KW-1185">Reference proteome</keyword>
<dbReference type="Pfam" id="PF11951">
    <property type="entry name" value="Fungal_trans_2"/>
    <property type="match status" value="1"/>
</dbReference>
<dbReference type="PANTHER" id="PTHR37534:SF43">
    <property type="entry name" value="FINGER DOMAIN PROTEIN, PUTATIVE (AFU_ORTHOLOGUE AFUA_1G01850)-RELATED"/>
    <property type="match status" value="1"/>
</dbReference>
<evidence type="ECO:0000313" key="8">
    <source>
        <dbReference type="Proteomes" id="UP000249789"/>
    </source>
</evidence>
<dbReference type="PROSITE" id="PS50048">
    <property type="entry name" value="ZN2_CY6_FUNGAL_2"/>
    <property type="match status" value="1"/>
</dbReference>
<comment type="subcellular location">
    <subcellularLocation>
        <location evidence="1">Nucleus</location>
    </subcellularLocation>
</comment>
<dbReference type="EMBL" id="KZ824632">
    <property type="protein sequence ID" value="RAK79594.1"/>
    <property type="molecule type" value="Genomic_DNA"/>
</dbReference>
<dbReference type="InterPro" id="IPR021858">
    <property type="entry name" value="Fun_TF"/>
</dbReference>
<accession>A0A8G1W3Y4</accession>
<keyword evidence="4" id="KW-0804">Transcription</keyword>
<dbReference type="Gene3D" id="4.10.240.10">
    <property type="entry name" value="Zn(2)-C6 fungal-type DNA-binding domain"/>
    <property type="match status" value="1"/>
</dbReference>
<proteinExistence type="predicted"/>
<dbReference type="SUPFAM" id="SSF57701">
    <property type="entry name" value="Zn2/Cys6 DNA-binding domain"/>
    <property type="match status" value="1"/>
</dbReference>
<keyword evidence="5" id="KW-0539">Nucleus</keyword>
<dbReference type="CDD" id="cd00067">
    <property type="entry name" value="GAL4"/>
    <property type="match status" value="1"/>
</dbReference>
<dbReference type="GO" id="GO:0045944">
    <property type="term" value="P:positive regulation of transcription by RNA polymerase II"/>
    <property type="evidence" value="ECO:0007669"/>
    <property type="project" value="TreeGrafter"/>
</dbReference>
<dbReference type="InterPro" id="IPR001138">
    <property type="entry name" value="Zn2Cys6_DnaBD"/>
</dbReference>